<dbReference type="KEGG" id="parb:CJU94_15580"/>
<keyword evidence="3" id="KW-1185">Reference proteome</keyword>
<sequence>MRGCRLAVALRCIAACLVAGLVAGGLGGCKSPPASFYTLSPEAAPAGLETSHAIPLVIWPVTVPDLVDRPQIVTRAAGNEVAINEFARWAQPLKGNIARVIAADLGTLLNSRQVTVFEGTADPLTTWHVRLDVMRFDAQPGEDVMVDVQWVIRPPGKQAMRTGRTIAREPVAGAGFEQLTKAWDRALVVVSLDIAAAVGTMIQQ</sequence>
<proteinExistence type="predicted"/>
<dbReference type="OrthoDB" id="1494661at2"/>
<dbReference type="InterPro" id="IPR005586">
    <property type="entry name" value="ABC_trans_aux"/>
</dbReference>
<feature type="domain" description="ABC-type transport auxiliary lipoprotein component" evidence="1">
    <location>
        <begin position="37"/>
        <end position="195"/>
    </location>
</feature>
<dbReference type="AlphaFoldDB" id="A0A248VLP3"/>
<evidence type="ECO:0000313" key="2">
    <source>
        <dbReference type="EMBL" id="ASV99441.1"/>
    </source>
</evidence>
<evidence type="ECO:0000259" key="1">
    <source>
        <dbReference type="Pfam" id="PF03886"/>
    </source>
</evidence>
<dbReference type="SUPFAM" id="SSF159594">
    <property type="entry name" value="XCC0632-like"/>
    <property type="match status" value="1"/>
</dbReference>
<dbReference type="Pfam" id="PF03886">
    <property type="entry name" value="ABC_trans_aux"/>
    <property type="match status" value="1"/>
</dbReference>
<gene>
    <name evidence="2" type="ORF">CJU94_15580</name>
</gene>
<name>A0A248VLP3_9BURK</name>
<accession>A0A248VLP3</accession>
<protein>
    <recommendedName>
        <fullName evidence="1">ABC-type transport auxiliary lipoprotein component domain-containing protein</fullName>
    </recommendedName>
</protein>
<reference evidence="2 3" key="1">
    <citation type="submission" date="2017-08" db="EMBL/GenBank/DDBJ databases">
        <title>Identification and genetic characteristics of simultaneous BTEX- and naphthalene-degrading Paraburkholderia sp. BN5 isolated from petroleum-contaminated soil.</title>
        <authorList>
            <person name="Lee Y."/>
            <person name="Jeon C.O."/>
        </authorList>
    </citation>
    <scope>NUCLEOTIDE SEQUENCE [LARGE SCALE GENOMIC DNA]</scope>
    <source>
        <strain evidence="2 3">BN5</strain>
    </source>
</reference>
<dbReference type="Gene3D" id="3.40.50.10610">
    <property type="entry name" value="ABC-type transport auxiliary lipoprotein component"/>
    <property type="match status" value="1"/>
</dbReference>
<organism evidence="2 3">
    <name type="scientific">Paraburkholderia aromaticivorans</name>
    <dbReference type="NCBI Taxonomy" id="2026199"/>
    <lineage>
        <taxon>Bacteria</taxon>
        <taxon>Pseudomonadati</taxon>
        <taxon>Pseudomonadota</taxon>
        <taxon>Betaproteobacteria</taxon>
        <taxon>Burkholderiales</taxon>
        <taxon>Burkholderiaceae</taxon>
        <taxon>Paraburkholderia</taxon>
    </lineage>
</organism>
<dbReference type="Proteomes" id="UP000215158">
    <property type="component" value="Chromosome 1"/>
</dbReference>
<dbReference type="EMBL" id="CP022989">
    <property type="protein sequence ID" value="ASV99441.1"/>
    <property type="molecule type" value="Genomic_DNA"/>
</dbReference>
<evidence type="ECO:0000313" key="3">
    <source>
        <dbReference type="Proteomes" id="UP000215158"/>
    </source>
</evidence>
<dbReference type="PROSITE" id="PS51257">
    <property type="entry name" value="PROKAR_LIPOPROTEIN"/>
    <property type="match status" value="1"/>
</dbReference>